<accession>A0A926HZJ7</accession>
<protein>
    <submittedName>
        <fullName evidence="1">HPr family phosphocarrier protein</fullName>
    </submittedName>
</protein>
<keyword evidence="2" id="KW-1185">Reference proteome</keyword>
<dbReference type="RefSeq" id="WP_249282154.1">
    <property type="nucleotide sequence ID" value="NZ_JACRST010000003.1"/>
</dbReference>
<dbReference type="EMBL" id="JACRST010000003">
    <property type="protein sequence ID" value="MBC8546002.1"/>
    <property type="molecule type" value="Genomic_DNA"/>
</dbReference>
<evidence type="ECO:0000313" key="1">
    <source>
        <dbReference type="EMBL" id="MBC8546002.1"/>
    </source>
</evidence>
<dbReference type="AlphaFoldDB" id="A0A926HZJ7"/>
<sequence length="83" mass="9293">MKQKSIVLEAPCDIYNSRARDLHYAIQESGGEVFIEKLSSHKSCRGTHLLPILSLGIEKGDQIRLSTSDGHTDLPDLVRVLYQ</sequence>
<comment type="caution">
    <text evidence="1">The sequence shown here is derived from an EMBL/GenBank/DDBJ whole genome shotgun (WGS) entry which is preliminary data.</text>
</comment>
<dbReference type="Proteomes" id="UP000653127">
    <property type="component" value="Unassembled WGS sequence"/>
</dbReference>
<evidence type="ECO:0000313" key="2">
    <source>
        <dbReference type="Proteomes" id="UP000653127"/>
    </source>
</evidence>
<reference evidence="1" key="1">
    <citation type="submission" date="2020-08" db="EMBL/GenBank/DDBJ databases">
        <title>Genome public.</title>
        <authorList>
            <person name="Liu C."/>
            <person name="Sun Q."/>
        </authorList>
    </citation>
    <scope>NUCLEOTIDE SEQUENCE</scope>
    <source>
        <strain evidence="1">NSJ-31</strain>
    </source>
</reference>
<proteinExistence type="predicted"/>
<name>A0A926HZJ7_9FIRM</name>
<gene>
    <name evidence="1" type="ORF">H8711_03510</name>
</gene>
<organism evidence="1 2">
    <name type="scientific">Ligaoa zhengdingensis</name>
    <dbReference type="NCBI Taxonomy" id="2763658"/>
    <lineage>
        <taxon>Bacteria</taxon>
        <taxon>Bacillati</taxon>
        <taxon>Bacillota</taxon>
        <taxon>Clostridia</taxon>
        <taxon>Eubacteriales</taxon>
        <taxon>Oscillospiraceae</taxon>
        <taxon>Ligaoa</taxon>
    </lineage>
</organism>